<keyword evidence="5" id="KW-0560">Oxidoreductase</keyword>
<dbReference type="Pfam" id="PF00107">
    <property type="entry name" value="ADH_zinc_N"/>
    <property type="match status" value="1"/>
</dbReference>
<comment type="similarity">
    <text evidence="2">Belongs to the zinc-containing alcohol dehydrogenase family.</text>
</comment>
<proteinExistence type="inferred from homology"/>
<name>A0A7X6K7I1_9MICC</name>
<dbReference type="PANTHER" id="PTHR43350">
    <property type="entry name" value="NAD-DEPENDENT ALCOHOL DEHYDROGENASE"/>
    <property type="match status" value="1"/>
</dbReference>
<sequence length="336" mass="35862">MEVVLCGVDGSELHMYKGEMAWVNEQAPVVFGDEIIGRVSSIGADAKACRGLDVGDLVTVESRWPCEGCRTCDTGQYYLCEKRNVFTGYGTLPMSHAPGLWGGYATHVFVPEYALAYKVPEGLSERTALIACSPLANGIRWVEKGGTKPGDHVAVIGPGTQGLACALAAVRLGAKVTLIGLEADCERLEVAKGFGVFHTVAMERGETVDVTIRRIQEAAGDVDVVVETAGAGTAKKLALELVRPLGTVVNVSVTTPAEQPVDWPSLIQREVTLVNPLSHPGAVDRAFELAQELLADGIDIGEWITHVYGLEEADKAIEAAAYKLDVRPVKVALQPR</sequence>
<evidence type="ECO:0000313" key="9">
    <source>
        <dbReference type="Proteomes" id="UP000544090"/>
    </source>
</evidence>
<comment type="cofactor">
    <cofactor evidence="1">
        <name>Zn(2+)</name>
        <dbReference type="ChEBI" id="CHEBI:29105"/>
    </cofactor>
</comment>
<dbReference type="GO" id="GO:0016491">
    <property type="term" value="F:oxidoreductase activity"/>
    <property type="evidence" value="ECO:0007669"/>
    <property type="project" value="UniProtKB-KW"/>
</dbReference>
<feature type="domain" description="Alcohol dehydrogenase-like C-terminal" evidence="6">
    <location>
        <begin position="162"/>
        <end position="274"/>
    </location>
</feature>
<dbReference type="Gene3D" id="3.40.50.720">
    <property type="entry name" value="NAD(P)-binding Rossmann-like Domain"/>
    <property type="match status" value="1"/>
</dbReference>
<dbReference type="Pfam" id="PF08240">
    <property type="entry name" value="ADH_N"/>
    <property type="match status" value="1"/>
</dbReference>
<dbReference type="Proteomes" id="UP000544090">
    <property type="component" value="Unassembled WGS sequence"/>
</dbReference>
<dbReference type="SUPFAM" id="SSF50129">
    <property type="entry name" value="GroES-like"/>
    <property type="match status" value="1"/>
</dbReference>
<organism evidence="8 9">
    <name type="scientific">Arthrobacter mobilis</name>
    <dbReference type="NCBI Taxonomy" id="2724944"/>
    <lineage>
        <taxon>Bacteria</taxon>
        <taxon>Bacillati</taxon>
        <taxon>Actinomycetota</taxon>
        <taxon>Actinomycetes</taxon>
        <taxon>Micrococcales</taxon>
        <taxon>Micrococcaceae</taxon>
        <taxon>Arthrobacter</taxon>
    </lineage>
</organism>
<evidence type="ECO:0000259" key="6">
    <source>
        <dbReference type="Pfam" id="PF00107"/>
    </source>
</evidence>
<protein>
    <submittedName>
        <fullName evidence="8">Alcohol dehydrogenase catalytic domain-containing protein</fullName>
    </submittedName>
</protein>
<evidence type="ECO:0000256" key="4">
    <source>
        <dbReference type="ARBA" id="ARBA00022833"/>
    </source>
</evidence>
<evidence type="ECO:0000256" key="2">
    <source>
        <dbReference type="ARBA" id="ARBA00008072"/>
    </source>
</evidence>
<dbReference type="InterPro" id="IPR013149">
    <property type="entry name" value="ADH-like_C"/>
</dbReference>
<evidence type="ECO:0000256" key="1">
    <source>
        <dbReference type="ARBA" id="ARBA00001947"/>
    </source>
</evidence>
<feature type="domain" description="Alcohol dehydrogenase-like N-terminal" evidence="7">
    <location>
        <begin position="2"/>
        <end position="120"/>
    </location>
</feature>
<dbReference type="InterPro" id="IPR013154">
    <property type="entry name" value="ADH-like_N"/>
</dbReference>
<evidence type="ECO:0000259" key="7">
    <source>
        <dbReference type="Pfam" id="PF08240"/>
    </source>
</evidence>
<evidence type="ECO:0000313" key="8">
    <source>
        <dbReference type="EMBL" id="NKX56549.1"/>
    </source>
</evidence>
<evidence type="ECO:0000256" key="3">
    <source>
        <dbReference type="ARBA" id="ARBA00022723"/>
    </source>
</evidence>
<dbReference type="Gene3D" id="3.90.180.10">
    <property type="entry name" value="Medium-chain alcohol dehydrogenases, catalytic domain"/>
    <property type="match status" value="1"/>
</dbReference>
<accession>A0A7X6K7I1</accession>
<dbReference type="InterPro" id="IPR011032">
    <property type="entry name" value="GroES-like_sf"/>
</dbReference>
<dbReference type="GO" id="GO:0046872">
    <property type="term" value="F:metal ion binding"/>
    <property type="evidence" value="ECO:0007669"/>
    <property type="project" value="UniProtKB-KW"/>
</dbReference>
<dbReference type="PANTHER" id="PTHR43350:SF19">
    <property type="entry name" value="D-GULOSIDE 3-DEHYDROGENASE"/>
    <property type="match status" value="1"/>
</dbReference>
<keyword evidence="4" id="KW-0862">Zinc</keyword>
<comment type="caution">
    <text evidence="8">The sequence shown here is derived from an EMBL/GenBank/DDBJ whole genome shotgun (WGS) entry which is preliminary data.</text>
</comment>
<evidence type="ECO:0000256" key="5">
    <source>
        <dbReference type="ARBA" id="ARBA00023002"/>
    </source>
</evidence>
<dbReference type="EMBL" id="JAAZSQ010000027">
    <property type="protein sequence ID" value="NKX56549.1"/>
    <property type="molecule type" value="Genomic_DNA"/>
</dbReference>
<reference evidence="8 9" key="1">
    <citation type="submission" date="2020-04" db="EMBL/GenBank/DDBJ databases">
        <title>Arthrobacter sp. nov.</title>
        <authorList>
            <person name="Liu S."/>
        </authorList>
    </citation>
    <scope>NUCLEOTIDE SEQUENCE [LARGE SCALE GENOMIC DNA]</scope>
    <source>
        <strain evidence="8 9">E918</strain>
    </source>
</reference>
<dbReference type="AlphaFoldDB" id="A0A7X6K7I1"/>
<dbReference type="SUPFAM" id="SSF51735">
    <property type="entry name" value="NAD(P)-binding Rossmann-fold domains"/>
    <property type="match status" value="1"/>
</dbReference>
<keyword evidence="9" id="KW-1185">Reference proteome</keyword>
<dbReference type="InterPro" id="IPR036291">
    <property type="entry name" value="NAD(P)-bd_dom_sf"/>
</dbReference>
<keyword evidence="3" id="KW-0479">Metal-binding</keyword>
<gene>
    <name evidence="8" type="ORF">HGG74_18875</name>
</gene>